<comment type="caution">
    <text evidence="2">The sequence shown here is derived from an EMBL/GenBank/DDBJ whole genome shotgun (WGS) entry which is preliminary data.</text>
</comment>
<dbReference type="Proteomes" id="UP001159179">
    <property type="component" value="Unassembled WGS sequence"/>
</dbReference>
<accession>A0A8E2I3V3</accession>
<proteinExistence type="predicted"/>
<keyword evidence="3" id="KW-1185">Reference proteome</keyword>
<organism evidence="2 3">
    <name type="scientific">Heyndrickxia oleronia</name>
    <dbReference type="NCBI Taxonomy" id="38875"/>
    <lineage>
        <taxon>Bacteria</taxon>
        <taxon>Bacillati</taxon>
        <taxon>Bacillota</taxon>
        <taxon>Bacilli</taxon>
        <taxon>Bacillales</taxon>
        <taxon>Bacillaceae</taxon>
        <taxon>Heyndrickxia</taxon>
    </lineage>
</organism>
<reference evidence="2 3" key="1">
    <citation type="submission" date="2017-01" db="EMBL/GenBank/DDBJ databases">
        <title>Draft genome sequence of Bacillus oleronius.</title>
        <authorList>
            <person name="Allam M."/>
        </authorList>
    </citation>
    <scope>NUCLEOTIDE SEQUENCE [LARGE SCALE GENOMIC DNA]</scope>
    <source>
        <strain evidence="2 3">DSM 9356</strain>
    </source>
</reference>
<dbReference type="AlphaFoldDB" id="A0A8E2I3V3"/>
<gene>
    <name evidence="2" type="ORF">BWZ43_22155</name>
    <name evidence="1" type="ORF">P5X88_08605</name>
</gene>
<evidence type="ECO:0000313" key="2">
    <source>
        <dbReference type="EMBL" id="OOP66221.1"/>
    </source>
</evidence>
<evidence type="ECO:0000313" key="3">
    <source>
        <dbReference type="Proteomes" id="UP000189761"/>
    </source>
</evidence>
<evidence type="ECO:0000313" key="1">
    <source>
        <dbReference type="EMBL" id="MDH5160995.1"/>
    </source>
</evidence>
<dbReference type="Proteomes" id="UP000189761">
    <property type="component" value="Unassembled WGS sequence"/>
</dbReference>
<dbReference type="RefSeq" id="WP_058002459.1">
    <property type="nucleotide sequence ID" value="NZ_CP065424.1"/>
</dbReference>
<sequence>MKTHEQMDAIFLPTETGMIKIYAYGFSPSGSWGQVYTEYNDITITVKGYHRKKTIIRSLSRLNESLLNKMEDK</sequence>
<dbReference type="EMBL" id="MTLA01000349">
    <property type="protein sequence ID" value="OOP66221.1"/>
    <property type="molecule type" value="Genomic_DNA"/>
</dbReference>
<protein>
    <submittedName>
        <fullName evidence="2">Uncharacterized protein</fullName>
    </submittedName>
</protein>
<name>A0A8E2I3V3_9BACI</name>
<reference evidence="1" key="2">
    <citation type="submission" date="2023-03" db="EMBL/GenBank/DDBJ databases">
        <title>Bacterial isolates from washroom surfaces on a university campus.</title>
        <authorList>
            <person name="Holman D.B."/>
            <person name="Gzyl K.E."/>
            <person name="Taheri A.E."/>
        </authorList>
    </citation>
    <scope>NUCLEOTIDE SEQUENCE</scope>
    <source>
        <strain evidence="1">RD03</strain>
    </source>
</reference>
<dbReference type="EMBL" id="JAROYP010000004">
    <property type="protein sequence ID" value="MDH5160995.1"/>
    <property type="molecule type" value="Genomic_DNA"/>
</dbReference>